<evidence type="ECO:0000313" key="1">
    <source>
        <dbReference type="EMBL" id="OGK03916.1"/>
    </source>
</evidence>
<comment type="caution">
    <text evidence="1">The sequence shown here is derived from an EMBL/GenBank/DDBJ whole genome shotgun (WGS) entry which is preliminary data.</text>
</comment>
<organism evidence="1 2">
    <name type="scientific">Candidatus Raymondbacteria bacterium RIFOXYD12_FULL_49_13</name>
    <dbReference type="NCBI Taxonomy" id="1817890"/>
    <lineage>
        <taxon>Bacteria</taxon>
        <taxon>Raymondiibacteriota</taxon>
    </lineage>
</organism>
<name>A0A1F7FBQ8_UNCRA</name>
<dbReference type="EMBL" id="MFYX01000079">
    <property type="protein sequence ID" value="OGK03916.1"/>
    <property type="molecule type" value="Genomic_DNA"/>
</dbReference>
<protein>
    <submittedName>
        <fullName evidence="1">Uncharacterized protein</fullName>
    </submittedName>
</protein>
<dbReference type="AlphaFoldDB" id="A0A1F7FBQ8"/>
<gene>
    <name evidence="1" type="ORF">A2519_19805</name>
</gene>
<accession>A0A1F7FBQ8</accession>
<reference evidence="1 2" key="1">
    <citation type="journal article" date="2016" name="Nat. Commun.">
        <title>Thousands of microbial genomes shed light on interconnected biogeochemical processes in an aquifer system.</title>
        <authorList>
            <person name="Anantharaman K."/>
            <person name="Brown C.T."/>
            <person name="Hug L.A."/>
            <person name="Sharon I."/>
            <person name="Castelle C.J."/>
            <person name="Probst A.J."/>
            <person name="Thomas B.C."/>
            <person name="Singh A."/>
            <person name="Wilkins M.J."/>
            <person name="Karaoz U."/>
            <person name="Brodie E.L."/>
            <person name="Williams K.H."/>
            <person name="Hubbard S.S."/>
            <person name="Banfield J.F."/>
        </authorList>
    </citation>
    <scope>NUCLEOTIDE SEQUENCE [LARGE SCALE GENOMIC DNA]</scope>
</reference>
<proteinExistence type="predicted"/>
<evidence type="ECO:0000313" key="2">
    <source>
        <dbReference type="Proteomes" id="UP000179243"/>
    </source>
</evidence>
<sequence length="121" mass="14144">MNINFQIIFIANDSFGGFDQWMQNYLADGFKGYNFKNSIRLTKIEFLSERSISFLVKLIDPDITPQKIIDDLDKRLQRLLNSLSVTVINNFWKDVASFTIGDEKEAKLEIAEYIRKTGERR</sequence>
<dbReference type="Proteomes" id="UP000179243">
    <property type="component" value="Unassembled WGS sequence"/>
</dbReference>